<dbReference type="AlphaFoldDB" id="A0A975F254"/>
<dbReference type="GO" id="GO:0008198">
    <property type="term" value="F:ferrous iron binding"/>
    <property type="evidence" value="ECO:0007669"/>
    <property type="project" value="InterPro"/>
</dbReference>
<dbReference type="InterPro" id="IPR023473">
    <property type="entry name" value="AMMECR1"/>
</dbReference>
<dbReference type="InterPro" id="IPR004183">
    <property type="entry name" value="Xdiol_dOase_suB"/>
</dbReference>
<dbReference type="NCBIfam" id="TIGR04335">
    <property type="entry name" value="AmmeMemoSam_A"/>
    <property type="match status" value="1"/>
</dbReference>
<dbReference type="Gene3D" id="3.40.830.10">
    <property type="entry name" value="LigB-like"/>
    <property type="match status" value="1"/>
</dbReference>
<organism evidence="2 3">
    <name type="scientific">Treponema parvum</name>
    <dbReference type="NCBI Taxonomy" id="138851"/>
    <lineage>
        <taxon>Bacteria</taxon>
        <taxon>Pseudomonadati</taxon>
        <taxon>Spirochaetota</taxon>
        <taxon>Spirochaetia</taxon>
        <taxon>Spirochaetales</taxon>
        <taxon>Treponemataceae</taxon>
        <taxon>Treponema</taxon>
    </lineage>
</organism>
<name>A0A975F254_9SPIR</name>
<dbReference type="InterPro" id="IPR027623">
    <property type="entry name" value="AmmeMemoSam_A"/>
</dbReference>
<accession>A0A975F254</accession>
<dbReference type="Gene3D" id="3.30.700.20">
    <property type="entry name" value="Hypothetical protein ph0010, domain 1"/>
    <property type="match status" value="1"/>
</dbReference>
<dbReference type="PANTHER" id="PTHR13016">
    <property type="entry name" value="AMMECR1 HOMOLOG"/>
    <property type="match status" value="1"/>
</dbReference>
<proteinExistence type="predicted"/>
<dbReference type="SUPFAM" id="SSF53213">
    <property type="entry name" value="LigB-like"/>
    <property type="match status" value="1"/>
</dbReference>
<dbReference type="Pfam" id="PF01871">
    <property type="entry name" value="AMMECR1"/>
    <property type="match status" value="1"/>
</dbReference>
<dbReference type="RefSeq" id="WP_210119831.1">
    <property type="nucleotide sequence ID" value="NZ_CP054142.1"/>
</dbReference>
<gene>
    <name evidence="2" type="primary">amrA</name>
    <name evidence="2" type="ORF">HRQ91_00765</name>
</gene>
<sequence length="477" mass="52423">MAIIGAFMVPHPPLIVHEVGRGREDDIAATVAAYVQVAKKIASLKPETIVVTSPHATFYRDYFHISPGTEAFGDFSEFGAPEVSFHLFYDTGFVKAVCREADAAKIAAGAKGEVHAPLDHGTAVPLYFINKYYTDYKLVRIGLSGQSYKAHYALGECIRRAAEKTEKRVVVVASGDLSHVLKEDGPYGFRAEGPVYDERIMNVMGNADFGKLLSASLFSPDFCENAAECGHRSFIIMAGSLDRTAVRAERLSYEGPFGVGYGICIYGVTGSDEARNFLERYEEDERRAFDERKKSEDEYVRLARLTVETYVRTKRMLRIEGGAAVRSSGSDPMMKLSGDLLDNRAGVFVSLKKDGMLRGCIGTIAPVCANIAEEIAHNAVSAAAFDPRFSEVEEDELSSLVYSVDILSSPEKISSKTELDVKRYGVIVTKGSRRGLLLPNLETVNTIDEQIGIACKKGGIAMSENPEIERFEVVRHY</sequence>
<evidence type="ECO:0000259" key="1">
    <source>
        <dbReference type="PROSITE" id="PS51112"/>
    </source>
</evidence>
<reference evidence="2 3" key="1">
    <citation type="journal article" date="2021" name="Microbiol. Resour. Announc.">
        <title>Complete Genome Sequences of Three Human Oral Treponema parvum Isolates.</title>
        <authorList>
            <person name="Zeng H."/>
            <person name="Watt R.M."/>
        </authorList>
    </citation>
    <scope>NUCLEOTIDE SEQUENCE [LARGE SCALE GENOMIC DNA]</scope>
    <source>
        <strain evidence="2 3">ATCC 700770</strain>
    </source>
</reference>
<keyword evidence="3" id="KW-1185">Reference proteome</keyword>
<dbReference type="InterPro" id="IPR002733">
    <property type="entry name" value="AMMECR1_domain"/>
</dbReference>
<dbReference type="Pfam" id="PF02900">
    <property type="entry name" value="LigB"/>
    <property type="match status" value="1"/>
</dbReference>
<dbReference type="NCBIfam" id="TIGR04336">
    <property type="entry name" value="AmmeMemoSam_B"/>
    <property type="match status" value="1"/>
</dbReference>
<evidence type="ECO:0000313" key="2">
    <source>
        <dbReference type="EMBL" id="QTQ13099.1"/>
    </source>
</evidence>
<dbReference type="InterPro" id="IPR036071">
    <property type="entry name" value="AMMECR1_dom_sf"/>
</dbReference>
<dbReference type="PANTHER" id="PTHR13016:SF0">
    <property type="entry name" value="AMME SYNDROME CANDIDATE GENE 1 PROTEIN"/>
    <property type="match status" value="1"/>
</dbReference>
<dbReference type="EMBL" id="CP054142">
    <property type="protein sequence ID" value="QTQ13099.1"/>
    <property type="molecule type" value="Genomic_DNA"/>
</dbReference>
<dbReference type="Proteomes" id="UP000671908">
    <property type="component" value="Chromosome"/>
</dbReference>
<dbReference type="KEGG" id="tpav:HRQ91_00765"/>
<dbReference type="SUPFAM" id="SSF143447">
    <property type="entry name" value="AMMECR1-like"/>
    <property type="match status" value="1"/>
</dbReference>
<feature type="domain" description="AMMECR1" evidence="1">
    <location>
        <begin position="294"/>
        <end position="477"/>
    </location>
</feature>
<dbReference type="PROSITE" id="PS51112">
    <property type="entry name" value="AMMECR1"/>
    <property type="match status" value="1"/>
</dbReference>
<dbReference type="InterPro" id="IPR027485">
    <property type="entry name" value="AMMECR1_N"/>
</dbReference>
<dbReference type="GO" id="GO:0016702">
    <property type="term" value="F:oxidoreductase activity, acting on single donors with incorporation of molecular oxygen, incorporation of two atoms of oxygen"/>
    <property type="evidence" value="ECO:0007669"/>
    <property type="project" value="UniProtKB-ARBA"/>
</dbReference>
<protein>
    <submittedName>
        <fullName evidence="2">AmmeMemoRadiSam system protein A</fullName>
    </submittedName>
</protein>
<dbReference type="CDD" id="cd07951">
    <property type="entry name" value="ED_3B_N_AMMECR1"/>
    <property type="match status" value="1"/>
</dbReference>
<evidence type="ECO:0000313" key="3">
    <source>
        <dbReference type="Proteomes" id="UP000671908"/>
    </source>
</evidence>